<keyword evidence="1" id="KW-0479">Metal-binding</keyword>
<evidence type="ECO:0000313" key="7">
    <source>
        <dbReference type="Proteomes" id="UP001064262"/>
    </source>
</evidence>
<dbReference type="GO" id="GO:0046872">
    <property type="term" value="F:metal ion binding"/>
    <property type="evidence" value="ECO:0007669"/>
    <property type="project" value="UniProtKB-KW"/>
</dbReference>
<comment type="similarity">
    <text evidence="4">Belongs to the cyclic nucleotide phosphodiesterase class-III family.</text>
</comment>
<evidence type="ECO:0000313" key="6">
    <source>
        <dbReference type="EMBL" id="MCU5776634.1"/>
    </source>
</evidence>
<dbReference type="PANTHER" id="PTHR42988">
    <property type="entry name" value="PHOSPHOHYDROLASE"/>
    <property type="match status" value="1"/>
</dbReference>
<dbReference type="Proteomes" id="UP001064262">
    <property type="component" value="Unassembled WGS sequence"/>
</dbReference>
<dbReference type="SUPFAM" id="SSF56300">
    <property type="entry name" value="Metallo-dependent phosphatases"/>
    <property type="match status" value="1"/>
</dbReference>
<keyword evidence="7" id="KW-1185">Reference proteome</keyword>
<comment type="caution">
    <text evidence="6">The sequence shown here is derived from an EMBL/GenBank/DDBJ whole genome shotgun (WGS) entry which is preliminary data.</text>
</comment>
<name>A0A9J6PGZ7_9GAMM</name>
<accession>A0A9J6PGZ7</accession>
<dbReference type="GO" id="GO:0004112">
    <property type="term" value="F:cyclic-nucleotide phosphodiesterase activity"/>
    <property type="evidence" value="ECO:0007669"/>
    <property type="project" value="InterPro"/>
</dbReference>
<evidence type="ECO:0000256" key="2">
    <source>
        <dbReference type="ARBA" id="ARBA00022801"/>
    </source>
</evidence>
<dbReference type="InterPro" id="IPR042283">
    <property type="entry name" value="GpdQ_catalytic"/>
</dbReference>
<dbReference type="InterPro" id="IPR004843">
    <property type="entry name" value="Calcineurin-like_PHP"/>
</dbReference>
<dbReference type="EMBL" id="JAODIM010000036">
    <property type="protein sequence ID" value="MCU5776634.1"/>
    <property type="molecule type" value="Genomic_DNA"/>
</dbReference>
<proteinExistence type="inferred from homology"/>
<keyword evidence="3" id="KW-0408">Iron</keyword>
<protein>
    <submittedName>
        <fullName evidence="6">Phosphodiesterase</fullName>
    </submittedName>
</protein>
<evidence type="ECO:0000256" key="4">
    <source>
        <dbReference type="ARBA" id="ARBA00025742"/>
    </source>
</evidence>
<dbReference type="Pfam" id="PF00149">
    <property type="entry name" value="Metallophos"/>
    <property type="match status" value="1"/>
</dbReference>
<evidence type="ECO:0000256" key="1">
    <source>
        <dbReference type="ARBA" id="ARBA00022723"/>
    </source>
</evidence>
<dbReference type="RefSeq" id="WP_267141216.1">
    <property type="nucleotide sequence ID" value="NZ_JAODIL010000054.1"/>
</dbReference>
<keyword evidence="2" id="KW-0378">Hydrolase</keyword>
<dbReference type="Gene3D" id="3.60.21.40">
    <property type="entry name" value="GpdQ, catalytic alpha/beta sandwich domain"/>
    <property type="match status" value="1"/>
</dbReference>
<reference evidence="6" key="1">
    <citation type="submission" date="2022-09" db="EMBL/GenBank/DDBJ databases">
        <title>Winslowiella arboricola sp. nov., isolated from bleeding cankers on broadleaf hosts.</title>
        <authorList>
            <person name="Brady C."/>
            <person name="Kaur S."/>
            <person name="Crampton B."/>
            <person name="Maddock D."/>
            <person name="Arnold D."/>
            <person name="Denman S."/>
        </authorList>
    </citation>
    <scope>NUCLEOTIDE SEQUENCE</scope>
    <source>
        <strain evidence="6">BAC 15a-03b</strain>
    </source>
</reference>
<evidence type="ECO:0000256" key="3">
    <source>
        <dbReference type="ARBA" id="ARBA00023004"/>
    </source>
</evidence>
<organism evidence="6 7">
    <name type="scientific">Winslowiella arboricola</name>
    <dbReference type="NCBI Taxonomy" id="2978220"/>
    <lineage>
        <taxon>Bacteria</taxon>
        <taxon>Pseudomonadati</taxon>
        <taxon>Pseudomonadota</taxon>
        <taxon>Gammaproteobacteria</taxon>
        <taxon>Enterobacterales</taxon>
        <taxon>Erwiniaceae</taxon>
        <taxon>Winslowiella</taxon>
    </lineage>
</organism>
<dbReference type="InterPro" id="IPR050884">
    <property type="entry name" value="CNP_phosphodiesterase-III"/>
</dbReference>
<dbReference type="AlphaFoldDB" id="A0A9J6PGZ7"/>
<dbReference type="InterPro" id="IPR026575">
    <property type="entry name" value="GpdQ/CpdA-like"/>
</dbReference>
<dbReference type="InterPro" id="IPR029052">
    <property type="entry name" value="Metallo-depent_PP-like"/>
</dbReference>
<dbReference type="CDD" id="cd07402">
    <property type="entry name" value="MPP_GpdQ"/>
    <property type="match status" value="1"/>
</dbReference>
<dbReference type="PANTHER" id="PTHR42988:SF2">
    <property type="entry name" value="CYCLIC NUCLEOTIDE PHOSPHODIESTERASE CBUA0032-RELATED"/>
    <property type="match status" value="1"/>
</dbReference>
<dbReference type="InterPro" id="IPR042281">
    <property type="entry name" value="GpdQ_beta-strand"/>
</dbReference>
<feature type="domain" description="Calcineurin-like phosphoesterase" evidence="5">
    <location>
        <begin position="8"/>
        <end position="202"/>
    </location>
</feature>
<evidence type="ECO:0000259" key="5">
    <source>
        <dbReference type="Pfam" id="PF00149"/>
    </source>
</evidence>
<dbReference type="Gene3D" id="3.30.750.180">
    <property type="entry name" value="GpdQ, beta-strand dimerisation domain"/>
    <property type="match status" value="1"/>
</dbReference>
<gene>
    <name evidence="6" type="ORF">N5923_03850</name>
</gene>
<sequence>MTAQTVLIAQISDLHIKAQGKLSYGKVDTLGALRKAIASLNQLKPRPDCVVITGDLVDFGHADEYQTLREALQALEIPWYVMAGNHDDRQQLKAAFADHSYLDQHAERVEWQAECGPLRLLALDSSVPGQPQGELVAESLLWLDQQLRLQPDRPTLVMLHHPPFISGIDHMDRQRLINPQDLAAIIARYPQVERVLCGHLHRSMQVRFAGTLACSAPGASHQVALDLQQDGPAHFCLEPAGFLLHRWSEQQGMVTHQCVIDHFPGPWPFYSADGALLD</sequence>